<evidence type="ECO:0000259" key="8">
    <source>
        <dbReference type="PROSITE" id="PS50928"/>
    </source>
</evidence>
<feature type="transmembrane region" description="Helical" evidence="7">
    <location>
        <begin position="101"/>
        <end position="125"/>
    </location>
</feature>
<evidence type="ECO:0000313" key="9">
    <source>
        <dbReference type="EMBL" id="MBO8436329.1"/>
    </source>
</evidence>
<evidence type="ECO:0000313" key="10">
    <source>
        <dbReference type="Proteomes" id="UP000823615"/>
    </source>
</evidence>
<dbReference type="InterPro" id="IPR000515">
    <property type="entry name" value="MetI-like"/>
</dbReference>
<feature type="transmembrane region" description="Helical" evidence="7">
    <location>
        <begin position="36"/>
        <end position="57"/>
    </location>
</feature>
<comment type="similarity">
    <text evidence="7">Belongs to the binding-protein-dependent transport system permease family.</text>
</comment>
<evidence type="ECO:0000256" key="3">
    <source>
        <dbReference type="ARBA" id="ARBA00022475"/>
    </source>
</evidence>
<evidence type="ECO:0000256" key="1">
    <source>
        <dbReference type="ARBA" id="ARBA00004651"/>
    </source>
</evidence>
<dbReference type="GO" id="GO:0055085">
    <property type="term" value="P:transmembrane transport"/>
    <property type="evidence" value="ECO:0007669"/>
    <property type="project" value="InterPro"/>
</dbReference>
<proteinExistence type="inferred from homology"/>
<keyword evidence="6 7" id="KW-0472">Membrane</keyword>
<dbReference type="SUPFAM" id="SSF161098">
    <property type="entry name" value="MetI-like"/>
    <property type="match status" value="1"/>
</dbReference>
<evidence type="ECO:0000256" key="7">
    <source>
        <dbReference type="RuleBase" id="RU363032"/>
    </source>
</evidence>
<evidence type="ECO:0000256" key="4">
    <source>
        <dbReference type="ARBA" id="ARBA00022692"/>
    </source>
</evidence>
<evidence type="ECO:0000256" key="5">
    <source>
        <dbReference type="ARBA" id="ARBA00022989"/>
    </source>
</evidence>
<evidence type="ECO:0000256" key="6">
    <source>
        <dbReference type="ARBA" id="ARBA00023136"/>
    </source>
</evidence>
<dbReference type="PANTHER" id="PTHR43386:SF1">
    <property type="entry name" value="D,D-DIPEPTIDE TRANSPORT SYSTEM PERMEASE PROTEIN DDPC-RELATED"/>
    <property type="match status" value="1"/>
</dbReference>
<dbReference type="Proteomes" id="UP000823615">
    <property type="component" value="Unassembled WGS sequence"/>
</dbReference>
<keyword evidence="5 7" id="KW-1133">Transmembrane helix</keyword>
<protein>
    <submittedName>
        <fullName evidence="9">ABC transporter permease</fullName>
    </submittedName>
</protein>
<dbReference type="Gene3D" id="1.10.3720.10">
    <property type="entry name" value="MetI-like"/>
    <property type="match status" value="1"/>
</dbReference>
<keyword evidence="3" id="KW-1003">Cell membrane</keyword>
<feature type="transmembrane region" description="Helical" evidence="7">
    <location>
        <begin position="146"/>
        <end position="169"/>
    </location>
</feature>
<dbReference type="EMBL" id="JADIMT010000062">
    <property type="protein sequence ID" value="MBO8436329.1"/>
    <property type="molecule type" value="Genomic_DNA"/>
</dbReference>
<keyword evidence="2 7" id="KW-0813">Transport</keyword>
<feature type="transmembrane region" description="Helical" evidence="7">
    <location>
        <begin position="264"/>
        <end position="285"/>
    </location>
</feature>
<dbReference type="InterPro" id="IPR050366">
    <property type="entry name" value="BP-dependent_transpt_permease"/>
</dbReference>
<dbReference type="AlphaFoldDB" id="A0A9D9DYC6"/>
<name>A0A9D9DYC6_9SPIO</name>
<comment type="caution">
    <text evidence="9">The sequence shown here is derived from an EMBL/GenBank/DDBJ whole genome shotgun (WGS) entry which is preliminary data.</text>
</comment>
<dbReference type="GO" id="GO:0005886">
    <property type="term" value="C:plasma membrane"/>
    <property type="evidence" value="ECO:0007669"/>
    <property type="project" value="UniProtKB-SubCell"/>
</dbReference>
<dbReference type="Pfam" id="PF00528">
    <property type="entry name" value="BPD_transp_1"/>
    <property type="match status" value="1"/>
</dbReference>
<accession>A0A9D9DYC6</accession>
<dbReference type="InterPro" id="IPR035906">
    <property type="entry name" value="MetI-like_sf"/>
</dbReference>
<dbReference type="PROSITE" id="PS50928">
    <property type="entry name" value="ABC_TM1"/>
    <property type="match status" value="1"/>
</dbReference>
<dbReference type="CDD" id="cd06261">
    <property type="entry name" value="TM_PBP2"/>
    <property type="match status" value="1"/>
</dbReference>
<dbReference type="InterPro" id="IPR025966">
    <property type="entry name" value="OppC_N"/>
</dbReference>
<organism evidence="9 10">
    <name type="scientific">Candidatus Ornithospirochaeta stercoripullorum</name>
    <dbReference type="NCBI Taxonomy" id="2840899"/>
    <lineage>
        <taxon>Bacteria</taxon>
        <taxon>Pseudomonadati</taxon>
        <taxon>Spirochaetota</taxon>
        <taxon>Spirochaetia</taxon>
        <taxon>Spirochaetales</taxon>
        <taxon>Spirochaetaceae</taxon>
        <taxon>Spirochaetaceae incertae sedis</taxon>
        <taxon>Candidatus Ornithospirochaeta</taxon>
    </lineage>
</organism>
<feature type="domain" description="ABC transmembrane type-1" evidence="8">
    <location>
        <begin position="97"/>
        <end position="286"/>
    </location>
</feature>
<keyword evidence="4 7" id="KW-0812">Transmembrane</keyword>
<comment type="subcellular location">
    <subcellularLocation>
        <location evidence="1 7">Cell membrane</location>
        <topology evidence="1 7">Multi-pass membrane protein</topology>
    </subcellularLocation>
</comment>
<gene>
    <name evidence="9" type="ORF">IAA97_05070</name>
</gene>
<reference evidence="9" key="2">
    <citation type="journal article" date="2021" name="PeerJ">
        <title>Extensive microbial diversity within the chicken gut microbiome revealed by metagenomics and culture.</title>
        <authorList>
            <person name="Gilroy R."/>
            <person name="Ravi A."/>
            <person name="Getino M."/>
            <person name="Pursley I."/>
            <person name="Horton D.L."/>
            <person name="Alikhan N.F."/>
            <person name="Baker D."/>
            <person name="Gharbi K."/>
            <person name="Hall N."/>
            <person name="Watson M."/>
            <person name="Adriaenssens E.M."/>
            <person name="Foster-Nyarko E."/>
            <person name="Jarju S."/>
            <person name="Secka A."/>
            <person name="Antonio M."/>
            <person name="Oren A."/>
            <person name="Chaudhuri R.R."/>
            <person name="La Ragione R."/>
            <person name="Hildebrand F."/>
            <person name="Pallen M.J."/>
        </authorList>
    </citation>
    <scope>NUCLEOTIDE SEQUENCE</scope>
    <source>
        <strain evidence="9">7293</strain>
    </source>
</reference>
<dbReference type="PANTHER" id="PTHR43386">
    <property type="entry name" value="OLIGOPEPTIDE TRANSPORT SYSTEM PERMEASE PROTEIN APPC"/>
    <property type="match status" value="1"/>
</dbReference>
<feature type="transmembrane region" description="Helical" evidence="7">
    <location>
        <begin position="218"/>
        <end position="243"/>
    </location>
</feature>
<evidence type="ECO:0000256" key="2">
    <source>
        <dbReference type="ARBA" id="ARBA00022448"/>
    </source>
</evidence>
<sequence>MTPAIEKVEKARANKKISSGISPTIAAWHRLRRNKAAMISGAIILVFVVFAIFPSQIAPYGFDDQNYSAAFTPPCSEYPLGTDNLGRDILSRIIWGSRMSLIIGIVSVVIGLLFGCVIGAVAAFYGGKVDEVLMRIMDVFLAIPNMLLALAIAASLGTGLGNMLLAIAISNVPRFARIVRSSVLANKGMEFVEAATAIGASNSRLIFRHLLPNSLAPIIVQGTLGIASGILCACGLSFLGLGIQPPTAEWGMMLSSARQYIRGNWWMVTFPGLTIMLNIGCFNLLGDGLRDALDPRLKD</sequence>
<reference evidence="9" key="1">
    <citation type="submission" date="2020-10" db="EMBL/GenBank/DDBJ databases">
        <authorList>
            <person name="Gilroy R."/>
        </authorList>
    </citation>
    <scope>NUCLEOTIDE SEQUENCE</scope>
    <source>
        <strain evidence="9">7293</strain>
    </source>
</reference>
<dbReference type="Pfam" id="PF12911">
    <property type="entry name" value="OppC_N"/>
    <property type="match status" value="1"/>
</dbReference>